<evidence type="ECO:0000313" key="2">
    <source>
        <dbReference type="EMBL" id="XCJ80903.1"/>
    </source>
</evidence>
<organism evidence="2">
    <name type="scientific">Salinicola endophyticus</name>
    <dbReference type="NCBI Taxonomy" id="1949083"/>
    <lineage>
        <taxon>Bacteria</taxon>
        <taxon>Pseudomonadati</taxon>
        <taxon>Pseudomonadota</taxon>
        <taxon>Gammaproteobacteria</taxon>
        <taxon>Oceanospirillales</taxon>
        <taxon>Halomonadaceae</taxon>
        <taxon>Salinicola</taxon>
    </lineage>
</organism>
<accession>A0AB74UGB8</accession>
<feature type="region of interest" description="Disordered" evidence="1">
    <location>
        <begin position="1"/>
        <end position="25"/>
    </location>
</feature>
<protein>
    <submittedName>
        <fullName evidence="2">Uncharacterized protein</fullName>
    </submittedName>
</protein>
<dbReference type="EMBL" id="CP159578">
    <property type="protein sequence ID" value="XCJ80903.1"/>
    <property type="molecule type" value="Genomic_DNA"/>
</dbReference>
<sequence length="77" mass="8649">MCAETTQCPRCGHDQTDAPANAGGVERCPQCDAKRDAHSPTAQELLEREEAYVSHAIDETIERELSRHHDEHGKPRR</sequence>
<dbReference type="AlphaFoldDB" id="A0AB74UGB8"/>
<gene>
    <name evidence="2" type="ORF">ABV408_06880</name>
</gene>
<evidence type="ECO:0000256" key="1">
    <source>
        <dbReference type="SAM" id="MobiDB-lite"/>
    </source>
</evidence>
<dbReference type="RefSeq" id="WP_353981716.1">
    <property type="nucleotide sequence ID" value="NZ_CP159578.1"/>
</dbReference>
<reference evidence="2" key="1">
    <citation type="submission" date="2024-06" db="EMBL/GenBank/DDBJ databases">
        <title>Complete genome of Salinicola endophyticus HNIBRBA4755.</title>
        <authorList>
            <person name="Shin S.Y."/>
            <person name="Kang H."/>
            <person name="Song J."/>
        </authorList>
    </citation>
    <scope>NUCLEOTIDE SEQUENCE</scope>
    <source>
        <strain evidence="2">HNIBRBA4755</strain>
    </source>
</reference>
<name>A0AB74UGB8_9GAMM</name>
<proteinExistence type="predicted"/>